<keyword evidence="1" id="KW-0732">Signal</keyword>
<feature type="transmembrane region" description="Helical" evidence="3">
    <location>
        <begin position="97"/>
        <end position="117"/>
    </location>
</feature>
<sequence length="211" mass="23562">MERFAIYVLASAIVFGVLTLRDMADLAATEDSKEPVKEFPELKDAQPVVPTLRFQYWRAYEELANIVVQRYPMLNVEGTTYPPPQWRAFAAKIVTSLKFLIIALIIVAVNPFPYFGLGTPNFVTYANENKVSVCLMCFFIGGLIEGQLLSTGAFEITFNDIPIWSKLQSNRVPQPQELLSIINAHLQFQAPGSASHGMSFSSNTNPQIPRS</sequence>
<protein>
    <recommendedName>
        <fullName evidence="6">Selenoprotein T</fullName>
    </recommendedName>
</protein>
<keyword evidence="5" id="KW-1185">Reference proteome</keyword>
<organism evidence="4 5">
    <name type="scientific">Taenia crassiceps</name>
    <dbReference type="NCBI Taxonomy" id="6207"/>
    <lineage>
        <taxon>Eukaryota</taxon>
        <taxon>Metazoa</taxon>
        <taxon>Spiralia</taxon>
        <taxon>Lophotrochozoa</taxon>
        <taxon>Platyhelminthes</taxon>
        <taxon>Cestoda</taxon>
        <taxon>Eucestoda</taxon>
        <taxon>Cyclophyllidea</taxon>
        <taxon>Taeniidae</taxon>
        <taxon>Taenia</taxon>
    </lineage>
</organism>
<name>A0ABR4Q4Y9_9CEST</name>
<dbReference type="NCBIfam" id="TIGR02174">
    <property type="entry name" value="CXXU_selWTH"/>
    <property type="match status" value="1"/>
</dbReference>
<reference evidence="4 5" key="1">
    <citation type="journal article" date="2022" name="Front. Cell. Infect. Microbiol.">
        <title>The Genomes of Two Strains of Taenia crassiceps the Animal Model for the Study of Human Cysticercosis.</title>
        <authorList>
            <person name="Bobes R.J."/>
            <person name="Estrada K."/>
            <person name="Rios-Valencia D.G."/>
            <person name="Calderon-Gallegos A."/>
            <person name="de la Torre P."/>
            <person name="Carrero J.C."/>
            <person name="Sanchez-Flores A."/>
            <person name="Laclette J.P."/>
        </authorList>
    </citation>
    <scope>NUCLEOTIDE SEQUENCE [LARGE SCALE GENOMIC DNA]</scope>
    <source>
        <strain evidence="4">WFUcys</strain>
    </source>
</reference>
<dbReference type="Gene3D" id="3.40.30.10">
    <property type="entry name" value="Glutaredoxin"/>
    <property type="match status" value="1"/>
</dbReference>
<comment type="caution">
    <text evidence="4">The sequence shown here is derived from an EMBL/GenBank/DDBJ whole genome shotgun (WGS) entry which is preliminary data.</text>
</comment>
<gene>
    <name evidence="4" type="ORF">TcWFU_003292</name>
</gene>
<feature type="transmembrane region" description="Helical" evidence="3">
    <location>
        <begin position="129"/>
        <end position="149"/>
    </location>
</feature>
<evidence type="ECO:0000256" key="3">
    <source>
        <dbReference type="SAM" id="Phobius"/>
    </source>
</evidence>
<dbReference type="PANTHER" id="PTHR13544:SF0">
    <property type="entry name" value="THIOREDOXIN REDUCTASE-LIKE SELENOPROTEIN T"/>
    <property type="match status" value="1"/>
</dbReference>
<evidence type="ECO:0000313" key="5">
    <source>
        <dbReference type="Proteomes" id="UP001651158"/>
    </source>
</evidence>
<evidence type="ECO:0000256" key="2">
    <source>
        <dbReference type="ARBA" id="ARBA00023284"/>
    </source>
</evidence>
<proteinExistence type="predicted"/>
<accession>A0ABR4Q4Y9</accession>
<keyword evidence="3" id="KW-0472">Membrane</keyword>
<dbReference type="PANTHER" id="PTHR13544">
    <property type="entry name" value="SELENOPROTEIN T"/>
    <property type="match status" value="1"/>
</dbReference>
<dbReference type="InterPro" id="IPR019389">
    <property type="entry name" value="Selenoprotein_T"/>
</dbReference>
<dbReference type="SUPFAM" id="SSF52833">
    <property type="entry name" value="Thioredoxin-like"/>
    <property type="match status" value="1"/>
</dbReference>
<dbReference type="InterPro" id="IPR036249">
    <property type="entry name" value="Thioredoxin-like_sf"/>
</dbReference>
<keyword evidence="2" id="KW-0676">Redox-active center</keyword>
<dbReference type="EMBL" id="JAKROA010000011">
    <property type="protein sequence ID" value="KAL5104647.1"/>
    <property type="molecule type" value="Genomic_DNA"/>
</dbReference>
<dbReference type="InterPro" id="IPR011893">
    <property type="entry name" value="Selenoprotein_Rdx-typ"/>
</dbReference>
<keyword evidence="3" id="KW-0812">Transmembrane</keyword>
<keyword evidence="3" id="KW-1133">Transmembrane helix</keyword>
<feature type="transmembrane region" description="Helical" evidence="3">
    <location>
        <begin position="6"/>
        <end position="24"/>
    </location>
</feature>
<dbReference type="Pfam" id="PF10262">
    <property type="entry name" value="Rdx"/>
    <property type="match status" value="1"/>
</dbReference>
<evidence type="ECO:0000256" key="1">
    <source>
        <dbReference type="ARBA" id="ARBA00022729"/>
    </source>
</evidence>
<dbReference type="Proteomes" id="UP001651158">
    <property type="component" value="Unassembled WGS sequence"/>
</dbReference>
<evidence type="ECO:0000313" key="4">
    <source>
        <dbReference type="EMBL" id="KAL5104647.1"/>
    </source>
</evidence>
<evidence type="ECO:0008006" key="6">
    <source>
        <dbReference type="Google" id="ProtNLM"/>
    </source>
</evidence>